<reference evidence="1 2" key="1">
    <citation type="submission" date="2018-06" db="EMBL/GenBank/DDBJ databases">
        <title>Comparative genomics reveals the genomic features of Rhizophagus irregularis, R. cerebriforme, R. diaphanum and Gigaspora rosea, and their symbiotic lifestyle signature.</title>
        <authorList>
            <person name="Morin E."/>
            <person name="San Clemente H."/>
            <person name="Chen E.C.H."/>
            <person name="De La Providencia I."/>
            <person name="Hainaut M."/>
            <person name="Kuo A."/>
            <person name="Kohler A."/>
            <person name="Murat C."/>
            <person name="Tang N."/>
            <person name="Roy S."/>
            <person name="Loubradou J."/>
            <person name="Henrissat B."/>
            <person name="Grigoriev I.V."/>
            <person name="Corradi N."/>
            <person name="Roux C."/>
            <person name="Martin F.M."/>
        </authorList>
    </citation>
    <scope>NUCLEOTIDE SEQUENCE [LARGE SCALE GENOMIC DNA]</scope>
    <source>
        <strain evidence="1 2">DAOM 194757</strain>
    </source>
</reference>
<evidence type="ECO:0000313" key="2">
    <source>
        <dbReference type="Proteomes" id="UP000266673"/>
    </source>
</evidence>
<proteinExistence type="predicted"/>
<keyword evidence="2" id="KW-1185">Reference proteome</keyword>
<comment type="caution">
    <text evidence="1">The sequence shown here is derived from an EMBL/GenBank/DDBJ whole genome shotgun (WGS) entry which is preliminary data.</text>
</comment>
<protein>
    <submittedName>
        <fullName evidence="1">Uncharacterized protein</fullName>
    </submittedName>
</protein>
<sequence>MERRVSRKQSSEKLNANYTQSLVSYFSSNVTSRPGIPRQNRWKLRSRLDNLLDSNNQQSLNIPNITIANINETHMIKQGGFAIAYYEKKNCIIYILALYYKNSNFHSFIFNHHSIDDLSYISAKELEIFYILMKI</sequence>
<dbReference type="STRING" id="44941.A0A397U3J6"/>
<dbReference type="EMBL" id="QKWP01002337">
    <property type="protein sequence ID" value="RIB03718.1"/>
    <property type="molecule type" value="Genomic_DNA"/>
</dbReference>
<gene>
    <name evidence="1" type="ORF">C2G38_2224266</name>
</gene>
<organism evidence="1 2">
    <name type="scientific">Gigaspora rosea</name>
    <dbReference type="NCBI Taxonomy" id="44941"/>
    <lineage>
        <taxon>Eukaryota</taxon>
        <taxon>Fungi</taxon>
        <taxon>Fungi incertae sedis</taxon>
        <taxon>Mucoromycota</taxon>
        <taxon>Glomeromycotina</taxon>
        <taxon>Glomeromycetes</taxon>
        <taxon>Diversisporales</taxon>
        <taxon>Gigasporaceae</taxon>
        <taxon>Gigaspora</taxon>
    </lineage>
</organism>
<dbReference type="Proteomes" id="UP000266673">
    <property type="component" value="Unassembled WGS sequence"/>
</dbReference>
<name>A0A397U3J6_9GLOM</name>
<evidence type="ECO:0000313" key="1">
    <source>
        <dbReference type="EMBL" id="RIB03718.1"/>
    </source>
</evidence>
<accession>A0A397U3J6</accession>
<dbReference type="AlphaFoldDB" id="A0A397U3J6"/>